<dbReference type="AlphaFoldDB" id="R7Z700"/>
<name>R7Z700_CONA1</name>
<dbReference type="RefSeq" id="XP_007785008.1">
    <property type="nucleotide sequence ID" value="XM_007786818.1"/>
</dbReference>
<dbReference type="Proteomes" id="UP000016924">
    <property type="component" value="Unassembled WGS sequence"/>
</dbReference>
<dbReference type="EMBL" id="JH767623">
    <property type="protein sequence ID" value="EON69691.1"/>
    <property type="molecule type" value="Genomic_DNA"/>
</dbReference>
<dbReference type="OrthoDB" id="192702at2759"/>
<proteinExistence type="predicted"/>
<keyword evidence="2" id="KW-1185">Reference proteome</keyword>
<evidence type="ECO:0000313" key="1">
    <source>
        <dbReference type="EMBL" id="EON69691.1"/>
    </source>
</evidence>
<dbReference type="Pfam" id="PF11017">
    <property type="entry name" value="DUF2855"/>
    <property type="match status" value="1"/>
</dbReference>
<organism evidence="1 2">
    <name type="scientific">Coniosporium apollinis (strain CBS 100218)</name>
    <name type="common">Rock-inhabiting black yeast</name>
    <dbReference type="NCBI Taxonomy" id="1168221"/>
    <lineage>
        <taxon>Eukaryota</taxon>
        <taxon>Fungi</taxon>
        <taxon>Dikarya</taxon>
        <taxon>Ascomycota</taxon>
        <taxon>Pezizomycotina</taxon>
        <taxon>Dothideomycetes</taxon>
        <taxon>Dothideomycetes incertae sedis</taxon>
        <taxon>Coniosporium</taxon>
    </lineage>
</organism>
<dbReference type="OMA" id="PIHPLGN"/>
<dbReference type="eggNOG" id="ENOG502QT8T">
    <property type="taxonomic scope" value="Eukaryota"/>
</dbReference>
<gene>
    <name evidence="1" type="ORF">W97_08951</name>
</gene>
<dbReference type="InterPro" id="IPR021276">
    <property type="entry name" value="DUF2855"/>
</dbReference>
<dbReference type="GeneID" id="19906262"/>
<reference evidence="2" key="1">
    <citation type="submission" date="2012-06" db="EMBL/GenBank/DDBJ databases">
        <title>The genome sequence of Coniosporium apollinis CBS 100218.</title>
        <authorList>
            <consortium name="The Broad Institute Genome Sequencing Platform"/>
            <person name="Cuomo C."/>
            <person name="Gorbushina A."/>
            <person name="Noack S."/>
            <person name="Walker B."/>
            <person name="Young S.K."/>
            <person name="Zeng Q."/>
            <person name="Gargeya S."/>
            <person name="Fitzgerald M."/>
            <person name="Haas B."/>
            <person name="Abouelleil A."/>
            <person name="Alvarado L."/>
            <person name="Arachchi H.M."/>
            <person name="Berlin A.M."/>
            <person name="Chapman S.B."/>
            <person name="Goldberg J."/>
            <person name="Griggs A."/>
            <person name="Gujja S."/>
            <person name="Hansen M."/>
            <person name="Howarth C."/>
            <person name="Imamovic A."/>
            <person name="Larimer J."/>
            <person name="McCowan C."/>
            <person name="Montmayeur A."/>
            <person name="Murphy C."/>
            <person name="Neiman D."/>
            <person name="Pearson M."/>
            <person name="Priest M."/>
            <person name="Roberts A."/>
            <person name="Saif S."/>
            <person name="Shea T."/>
            <person name="Sisk P."/>
            <person name="Sykes S."/>
            <person name="Wortman J."/>
            <person name="Nusbaum C."/>
            <person name="Birren B."/>
        </authorList>
    </citation>
    <scope>NUCLEOTIDE SEQUENCE [LARGE SCALE GENOMIC DNA]</scope>
    <source>
        <strain evidence="2">CBS 100218</strain>
    </source>
</reference>
<sequence length="439" mass="48088">MASTTSIMRVLSKTDYDHQYFLEVVEADLDSLAQSSVRVRTTLVSLTSNNLAYCALGRVLHWWDTYPVPSFASAPYNDRQTYGISPAWGYATVLESDVSEIASGALLWGLFPLSTFPVDLQLKKAPGTPGHWLETSAHRQTLMSLYNRYLAVPEGEASAQFDLTRAWTSLLRPIWEAGYLLNRFVYQSSPADPPVHPFSESGLPWSAQDADIRSAILISLGASSKTGRSFAQQAATNRAAGSGPKLLVEVSSEGVSALDGLKVPFPYRVTTYADIVSEDSLACLARQQVRRIIIIDFGSRDNILEKLALRLKELSLQSNAQVEVLGVGGEAKVYSAASMEERMERAGRLESIQFNASGVKDKAMELVGDARYFAEMLAEFERVVNSELKRNKGTQREGQVLGIALKRQTGLRGDGGVEGTWMRLCRGEVAGGEGLVFTL</sequence>
<evidence type="ECO:0000313" key="2">
    <source>
        <dbReference type="Proteomes" id="UP000016924"/>
    </source>
</evidence>
<dbReference type="HOGENOM" id="CLU_037224_0_0_1"/>
<protein>
    <submittedName>
        <fullName evidence="1">Uncharacterized protein</fullName>
    </submittedName>
</protein>
<accession>R7Z700</accession>